<comment type="catalytic activity">
    <reaction evidence="11 12">
        <text>phosphoenolpyruvate + UDP-N-acetyl-alpha-D-glucosamine = UDP-N-acetyl-3-O-(1-carboxyvinyl)-alpha-D-glucosamine + phosphate</text>
        <dbReference type="Rhea" id="RHEA:18681"/>
        <dbReference type="ChEBI" id="CHEBI:43474"/>
        <dbReference type="ChEBI" id="CHEBI:57705"/>
        <dbReference type="ChEBI" id="CHEBI:58702"/>
        <dbReference type="ChEBI" id="CHEBI:68483"/>
        <dbReference type="EC" id="2.5.1.7"/>
    </reaction>
</comment>
<dbReference type="Gene3D" id="3.65.10.10">
    <property type="entry name" value="Enolpyruvate transferase domain"/>
    <property type="match status" value="2"/>
</dbReference>
<evidence type="ECO:0000256" key="10">
    <source>
        <dbReference type="ARBA" id="ARBA00038367"/>
    </source>
</evidence>
<evidence type="ECO:0000256" key="5">
    <source>
        <dbReference type="ARBA" id="ARBA00022679"/>
    </source>
</evidence>
<protein>
    <recommendedName>
        <fullName evidence="12">UDP-N-acetylglucosamine 1-carboxyvinyltransferase</fullName>
        <ecNumber evidence="12">2.5.1.7</ecNumber>
    </recommendedName>
    <alternativeName>
        <fullName evidence="12">Enoylpyruvate transferase</fullName>
    </alternativeName>
    <alternativeName>
        <fullName evidence="12">UDP-N-acetylglucosamine enolpyruvyl transferase</fullName>
        <shortName evidence="12">EPT</shortName>
    </alternativeName>
</protein>
<keyword evidence="6 12" id="KW-0133">Cell shape</keyword>
<dbReference type="InterPro" id="IPR005750">
    <property type="entry name" value="UDP_GlcNAc_COvinyl_MurA"/>
</dbReference>
<dbReference type="EMBL" id="CP089984">
    <property type="protein sequence ID" value="WXB13624.1"/>
    <property type="molecule type" value="Genomic_DNA"/>
</dbReference>
<gene>
    <name evidence="12 14" type="primary">murA</name>
    <name evidence="14" type="ORF">LZC94_38040</name>
</gene>
<evidence type="ECO:0000256" key="2">
    <source>
        <dbReference type="ARBA" id="ARBA00004752"/>
    </source>
</evidence>
<dbReference type="NCBIfam" id="TIGR01072">
    <property type="entry name" value="murA"/>
    <property type="match status" value="1"/>
</dbReference>
<feature type="binding site" evidence="12">
    <location>
        <begin position="121"/>
        <end position="125"/>
    </location>
    <ligand>
        <name>UDP-N-acetyl-alpha-D-glucosamine</name>
        <dbReference type="ChEBI" id="CHEBI:57705"/>
    </ligand>
</feature>
<comment type="subcellular location">
    <subcellularLocation>
        <location evidence="1 12">Cytoplasm</location>
    </subcellularLocation>
</comment>
<keyword evidence="7 12" id="KW-0573">Peptidoglycan synthesis</keyword>
<keyword evidence="8 12" id="KW-0131">Cell cycle</keyword>
<dbReference type="InterPro" id="IPR036968">
    <property type="entry name" value="Enolpyruvate_Tfrase_sf"/>
</dbReference>
<keyword evidence="12" id="KW-0670">Pyruvate</keyword>
<dbReference type="HAMAP" id="MF_00111">
    <property type="entry name" value="MurA"/>
    <property type="match status" value="1"/>
</dbReference>
<evidence type="ECO:0000256" key="3">
    <source>
        <dbReference type="ARBA" id="ARBA00022490"/>
    </source>
</evidence>
<evidence type="ECO:0000256" key="1">
    <source>
        <dbReference type="ARBA" id="ARBA00004496"/>
    </source>
</evidence>
<dbReference type="GO" id="GO:0008760">
    <property type="term" value="F:UDP-N-acetylglucosamine 1-carboxyvinyltransferase activity"/>
    <property type="evidence" value="ECO:0007669"/>
    <property type="project" value="UniProtKB-EC"/>
</dbReference>
<keyword evidence="5 12" id="KW-0808">Transferase</keyword>
<keyword evidence="15" id="KW-1185">Reference proteome</keyword>
<feature type="binding site" evidence="12">
    <location>
        <begin position="22"/>
        <end position="23"/>
    </location>
    <ligand>
        <name>phosphoenolpyruvate</name>
        <dbReference type="ChEBI" id="CHEBI:58702"/>
    </ligand>
</feature>
<evidence type="ECO:0000256" key="4">
    <source>
        <dbReference type="ARBA" id="ARBA00022618"/>
    </source>
</evidence>
<comment type="similarity">
    <text evidence="10 12">Belongs to the EPSP synthase family. MurA subfamily.</text>
</comment>
<dbReference type="InterPro" id="IPR013792">
    <property type="entry name" value="RNA3'P_cycl/enolpyr_Trfase_a/b"/>
</dbReference>
<dbReference type="EC" id="2.5.1.7" evidence="12"/>
<evidence type="ECO:0000313" key="14">
    <source>
        <dbReference type="EMBL" id="WXB13624.1"/>
    </source>
</evidence>
<comment type="pathway">
    <text evidence="2 12">Cell wall biogenesis; peptidoglycan biosynthesis.</text>
</comment>
<evidence type="ECO:0000313" key="15">
    <source>
        <dbReference type="Proteomes" id="UP001370348"/>
    </source>
</evidence>
<accession>A0ABZ2LRU1</accession>
<organism evidence="14 15">
    <name type="scientific">Pendulispora albinea</name>
    <dbReference type="NCBI Taxonomy" id="2741071"/>
    <lineage>
        <taxon>Bacteria</taxon>
        <taxon>Pseudomonadati</taxon>
        <taxon>Myxococcota</taxon>
        <taxon>Myxococcia</taxon>
        <taxon>Myxococcales</taxon>
        <taxon>Sorangiineae</taxon>
        <taxon>Pendulisporaceae</taxon>
        <taxon>Pendulispora</taxon>
    </lineage>
</organism>
<evidence type="ECO:0000256" key="9">
    <source>
        <dbReference type="ARBA" id="ARBA00023316"/>
    </source>
</evidence>
<proteinExistence type="inferred from homology"/>
<evidence type="ECO:0000256" key="7">
    <source>
        <dbReference type="ARBA" id="ARBA00022984"/>
    </source>
</evidence>
<keyword evidence="3 12" id="KW-0963">Cytoplasm</keyword>
<evidence type="ECO:0000256" key="12">
    <source>
        <dbReference type="HAMAP-Rule" id="MF_00111"/>
    </source>
</evidence>
<dbReference type="PANTHER" id="PTHR43783">
    <property type="entry name" value="UDP-N-ACETYLGLUCOSAMINE 1-CARBOXYVINYLTRANSFERASE"/>
    <property type="match status" value="1"/>
</dbReference>
<comment type="function">
    <text evidence="12">Cell wall formation. Adds enolpyruvyl to UDP-N-acetylglucosamine.</text>
</comment>
<evidence type="ECO:0000256" key="11">
    <source>
        <dbReference type="ARBA" id="ARBA00047527"/>
    </source>
</evidence>
<dbReference type="CDD" id="cd01555">
    <property type="entry name" value="UdpNAET"/>
    <property type="match status" value="1"/>
</dbReference>
<dbReference type="Proteomes" id="UP001370348">
    <property type="component" value="Chromosome"/>
</dbReference>
<keyword evidence="9 12" id="KW-0961">Cell wall biogenesis/degradation</keyword>
<dbReference type="InterPro" id="IPR001986">
    <property type="entry name" value="Enolpyruvate_Tfrase_dom"/>
</dbReference>
<feature type="active site" description="Proton donor" evidence="12">
    <location>
        <position position="116"/>
    </location>
</feature>
<dbReference type="PANTHER" id="PTHR43783:SF1">
    <property type="entry name" value="UDP-N-ACETYLGLUCOSAMINE 1-CARBOXYVINYLTRANSFERASE"/>
    <property type="match status" value="1"/>
</dbReference>
<feature type="modified residue" description="2-(S-cysteinyl)pyruvic acid O-phosphothioketal" evidence="12">
    <location>
        <position position="116"/>
    </location>
</feature>
<feature type="binding site" evidence="12">
    <location>
        <position position="341"/>
    </location>
    <ligand>
        <name>UDP-N-acetyl-alpha-D-glucosamine</name>
        <dbReference type="ChEBI" id="CHEBI:57705"/>
    </ligand>
</feature>
<evidence type="ECO:0000256" key="8">
    <source>
        <dbReference type="ARBA" id="ARBA00023306"/>
    </source>
</evidence>
<feature type="binding site" evidence="12">
    <location>
        <position position="319"/>
    </location>
    <ligand>
        <name>UDP-N-acetyl-alpha-D-glucosamine</name>
        <dbReference type="ChEBI" id="CHEBI:57705"/>
    </ligand>
</feature>
<feature type="binding site" evidence="12">
    <location>
        <position position="92"/>
    </location>
    <ligand>
        <name>UDP-N-acetyl-alpha-D-glucosamine</name>
        <dbReference type="ChEBI" id="CHEBI:57705"/>
    </ligand>
</feature>
<dbReference type="Pfam" id="PF00275">
    <property type="entry name" value="EPSP_synthase"/>
    <property type="match status" value="1"/>
</dbReference>
<dbReference type="SUPFAM" id="SSF55205">
    <property type="entry name" value="EPT/RTPC-like"/>
    <property type="match status" value="1"/>
</dbReference>
<evidence type="ECO:0000259" key="13">
    <source>
        <dbReference type="Pfam" id="PF00275"/>
    </source>
</evidence>
<feature type="domain" description="Enolpyruvate transferase" evidence="13">
    <location>
        <begin position="6"/>
        <end position="420"/>
    </location>
</feature>
<sequence>MDAIRVRGGATLRGKVRISGAKNAALPILCSALLSDGETRLRNVPALRDIHTTAALLRFLGRGVEVDGSEVRVAAGDKVRPEAPYELVKQMRASVLVLGPLLARFGRAKVSLPGGCAIGARPIDQHLKGLEAMGASIRLERGYVIAEGPNGGGRLRGAEVYFDLPTVTGTENLMMAAALAKGRTTLVNCAREPEVEELGRILNKMGAEVDGAGTDVIHIVGRDPGTLAPFDHAIIPDRIEAGTYMVAAAATGGDVLVEGAELSDLEALIAKLRQAGVKVESVGSEGGAGESSQGVRVWREGPLRAVDVTTAPHPGFPTDMQAQFLVLMCLARGESVISETIFENRFMHVPELSRMGANVALRGNIAMVQGVDRLYGASVMATDLRASASLVIAGLVADGETEVRRVYHLDRGYERLEEKLRLLGADIARVKGAEG</sequence>
<reference evidence="14 15" key="1">
    <citation type="submission" date="2021-12" db="EMBL/GenBank/DDBJ databases">
        <title>Discovery of the Pendulisporaceae a myxobacterial family with distinct sporulation behavior and unique specialized metabolism.</title>
        <authorList>
            <person name="Garcia R."/>
            <person name="Popoff A."/>
            <person name="Bader C.D."/>
            <person name="Loehr J."/>
            <person name="Walesch S."/>
            <person name="Walt C."/>
            <person name="Boldt J."/>
            <person name="Bunk B."/>
            <person name="Haeckl F.J.F.P.J."/>
            <person name="Gunesch A.P."/>
            <person name="Birkelbach J."/>
            <person name="Nuebel U."/>
            <person name="Pietschmann T."/>
            <person name="Bach T."/>
            <person name="Mueller R."/>
        </authorList>
    </citation>
    <scope>NUCLEOTIDE SEQUENCE [LARGE SCALE GENOMIC DNA]</scope>
    <source>
        <strain evidence="14 15">MSr11954</strain>
    </source>
</reference>
<comment type="caution">
    <text evidence="12">Lacks conserved residue(s) required for the propagation of feature annotation.</text>
</comment>
<dbReference type="NCBIfam" id="NF006873">
    <property type="entry name" value="PRK09369.1"/>
    <property type="match status" value="1"/>
</dbReference>
<dbReference type="RefSeq" id="WP_394823237.1">
    <property type="nucleotide sequence ID" value="NZ_CP089984.1"/>
</dbReference>
<dbReference type="InterPro" id="IPR050068">
    <property type="entry name" value="MurA_subfamily"/>
</dbReference>
<keyword evidence="4 12" id="KW-0132">Cell division</keyword>
<evidence type="ECO:0000256" key="6">
    <source>
        <dbReference type="ARBA" id="ARBA00022960"/>
    </source>
</evidence>
<name>A0ABZ2LRU1_9BACT</name>